<feature type="region of interest" description="Disordered" evidence="1">
    <location>
        <begin position="93"/>
        <end position="125"/>
    </location>
</feature>
<evidence type="ECO:0008006" key="3">
    <source>
        <dbReference type="Google" id="ProtNLM"/>
    </source>
</evidence>
<gene>
    <name evidence="2" type="ordered locus">Caul_3035</name>
</gene>
<feature type="compositionally biased region" description="Acidic residues" evidence="1">
    <location>
        <begin position="100"/>
        <end position="125"/>
    </location>
</feature>
<dbReference type="EMBL" id="CP000927">
    <property type="protein sequence ID" value="ABZ72162.1"/>
    <property type="molecule type" value="Genomic_DNA"/>
</dbReference>
<name>B0T0T3_CAUSK</name>
<evidence type="ECO:0000256" key="1">
    <source>
        <dbReference type="SAM" id="MobiDB-lite"/>
    </source>
</evidence>
<proteinExistence type="predicted"/>
<reference evidence="2" key="1">
    <citation type="submission" date="2008-01" db="EMBL/GenBank/DDBJ databases">
        <title>Complete sequence of chromosome of Caulobacter sp. K31.</title>
        <authorList>
            <consortium name="US DOE Joint Genome Institute"/>
            <person name="Copeland A."/>
            <person name="Lucas S."/>
            <person name="Lapidus A."/>
            <person name="Barry K."/>
            <person name="Glavina del Rio T."/>
            <person name="Dalin E."/>
            <person name="Tice H."/>
            <person name="Pitluck S."/>
            <person name="Bruce D."/>
            <person name="Goodwin L."/>
            <person name="Thompson L.S."/>
            <person name="Brettin T."/>
            <person name="Detter J.C."/>
            <person name="Han C."/>
            <person name="Schmutz J."/>
            <person name="Larimer F."/>
            <person name="Land M."/>
            <person name="Hauser L."/>
            <person name="Kyrpides N."/>
            <person name="Kim E."/>
            <person name="Stephens C."/>
            <person name="Richardson P."/>
        </authorList>
    </citation>
    <scope>NUCLEOTIDE SEQUENCE [LARGE SCALE GENOMIC DNA]</scope>
    <source>
        <strain evidence="2">K31</strain>
    </source>
</reference>
<dbReference type="eggNOG" id="COG1399">
    <property type="taxonomic scope" value="Bacteria"/>
</dbReference>
<evidence type="ECO:0000313" key="2">
    <source>
        <dbReference type="EMBL" id="ABZ72162.1"/>
    </source>
</evidence>
<dbReference type="KEGG" id="cak:Caul_3035"/>
<accession>B0T0T3</accession>
<dbReference type="InterPro" id="IPR003772">
    <property type="entry name" value="YceD"/>
</dbReference>
<organism evidence="2">
    <name type="scientific">Caulobacter sp. (strain K31)</name>
    <dbReference type="NCBI Taxonomy" id="366602"/>
    <lineage>
        <taxon>Bacteria</taxon>
        <taxon>Pseudomonadati</taxon>
        <taxon>Pseudomonadota</taxon>
        <taxon>Alphaproteobacteria</taxon>
        <taxon>Caulobacterales</taxon>
        <taxon>Caulobacteraceae</taxon>
        <taxon>Caulobacter</taxon>
    </lineage>
</organism>
<dbReference type="STRING" id="366602.Caul_3035"/>
<protein>
    <recommendedName>
        <fullName evidence="3">DNA-binding protein</fullName>
    </recommendedName>
</protein>
<sequence>MIDPWPSAVTLGRVSRGGVDLRFEPDDEALKEIAKILGLVAVESMTAEVFLRPWMDGAEVSGLIRARVTQVCSVSADEFEEPIESRFSVHVLPADSEYAPQDEDSGGELGLDPDGDDPPDVLEGETIDVSGYVIEHLALELDPFPRKPGAVFEPPPEPVDLSPFAALKALKTDPEAGGDGA</sequence>
<dbReference type="Pfam" id="PF02620">
    <property type="entry name" value="YceD"/>
    <property type="match status" value="1"/>
</dbReference>
<dbReference type="HOGENOM" id="CLU_088841_0_0_5"/>
<dbReference type="AlphaFoldDB" id="B0T0T3"/>